<evidence type="ECO:0000256" key="11">
    <source>
        <dbReference type="PROSITE-ProRule" id="PRU00555"/>
    </source>
</evidence>
<dbReference type="Pfam" id="PF01735">
    <property type="entry name" value="PLA2_B"/>
    <property type="match status" value="1"/>
</dbReference>
<dbReference type="Pfam" id="PF18695">
    <property type="entry name" value="cPLA2_C2"/>
    <property type="match status" value="1"/>
</dbReference>
<keyword evidence="6 11" id="KW-0378">Hydrolase</keyword>
<feature type="domain" description="C2" evidence="13">
    <location>
        <begin position="1"/>
        <end position="117"/>
    </location>
</feature>
<evidence type="ECO:0000256" key="7">
    <source>
        <dbReference type="ARBA" id="ARBA00022837"/>
    </source>
</evidence>
<dbReference type="Pfam" id="PF00168">
    <property type="entry name" value="C2"/>
    <property type="match status" value="1"/>
</dbReference>
<dbReference type="InterPro" id="IPR040723">
    <property type="entry name" value="cPLA2_C2"/>
</dbReference>
<dbReference type="EC" id="3.1.1.4" evidence="3 12"/>
<dbReference type="PROSITE" id="PS50004">
    <property type="entry name" value="C2"/>
    <property type="match status" value="1"/>
</dbReference>
<evidence type="ECO:0000256" key="10">
    <source>
        <dbReference type="ARBA" id="ARBA00023136"/>
    </source>
</evidence>
<dbReference type="SMART" id="SM00239">
    <property type="entry name" value="C2"/>
    <property type="match status" value="1"/>
</dbReference>
<dbReference type="SUPFAM" id="SSF49562">
    <property type="entry name" value="C2 domain (Calcium/lipid-binding domain, CaLB)"/>
    <property type="match status" value="1"/>
</dbReference>
<dbReference type="CDD" id="cd04036">
    <property type="entry name" value="C2_cPLA2"/>
    <property type="match status" value="1"/>
</dbReference>
<keyword evidence="5 12" id="KW-0479">Metal-binding</keyword>
<accession>A0A7M4FLV3</accession>
<comment type="catalytic activity">
    <reaction evidence="12">
        <text>a 1,2-diacyl-sn-glycero-3-phosphocholine + H2O = a 1-acyl-sn-glycero-3-phosphocholine + a fatty acid + H(+)</text>
        <dbReference type="Rhea" id="RHEA:15801"/>
        <dbReference type="ChEBI" id="CHEBI:15377"/>
        <dbReference type="ChEBI" id="CHEBI:15378"/>
        <dbReference type="ChEBI" id="CHEBI:28868"/>
        <dbReference type="ChEBI" id="CHEBI:57643"/>
        <dbReference type="ChEBI" id="CHEBI:58168"/>
        <dbReference type="EC" id="3.1.1.4"/>
    </reaction>
</comment>
<evidence type="ECO:0000256" key="1">
    <source>
        <dbReference type="ARBA" id="ARBA00004170"/>
    </source>
</evidence>
<keyword evidence="10" id="KW-0472">Membrane</keyword>
<feature type="domain" description="PLA2c" evidence="14">
    <location>
        <begin position="195"/>
        <end position="719"/>
    </location>
</feature>
<evidence type="ECO:0000256" key="3">
    <source>
        <dbReference type="ARBA" id="ARBA00013278"/>
    </source>
</evidence>
<dbReference type="InterPro" id="IPR016035">
    <property type="entry name" value="Acyl_Trfase/lysoPLipase"/>
</dbReference>
<dbReference type="PANTHER" id="PTHR10728:SF67">
    <property type="entry name" value="PHOSPHOLIPASE A2"/>
    <property type="match status" value="1"/>
</dbReference>
<dbReference type="InterPro" id="IPR035892">
    <property type="entry name" value="C2_domain_sf"/>
</dbReference>
<evidence type="ECO:0000259" key="13">
    <source>
        <dbReference type="PROSITE" id="PS50004"/>
    </source>
</evidence>
<evidence type="ECO:0000256" key="9">
    <source>
        <dbReference type="ARBA" id="ARBA00023098"/>
    </source>
</evidence>
<dbReference type="PROSITE" id="PS51210">
    <property type="entry name" value="PLA2C"/>
    <property type="match status" value="1"/>
</dbReference>
<evidence type="ECO:0000256" key="6">
    <source>
        <dbReference type="ARBA" id="ARBA00022801"/>
    </source>
</evidence>
<dbReference type="Gene3D" id="3.40.1090.10">
    <property type="entry name" value="Cytosolic phospholipase A2 catalytic domain"/>
    <property type="match status" value="1"/>
</dbReference>
<reference evidence="15" key="1">
    <citation type="submission" date="2025-08" db="UniProtKB">
        <authorList>
            <consortium name="Ensembl"/>
        </authorList>
    </citation>
    <scope>IDENTIFICATION</scope>
</reference>
<protein>
    <recommendedName>
        <fullName evidence="3 12">Phospholipase A2</fullName>
        <ecNumber evidence="3 12">3.1.1.4</ecNumber>
    </recommendedName>
</protein>
<reference evidence="15" key="2">
    <citation type="submission" date="2025-09" db="UniProtKB">
        <authorList>
            <consortium name="Ensembl"/>
        </authorList>
    </citation>
    <scope>IDENTIFICATION</scope>
</reference>
<name>A0A7M4FLV3_CROPO</name>
<evidence type="ECO:0000259" key="14">
    <source>
        <dbReference type="PROSITE" id="PS51210"/>
    </source>
</evidence>
<comment type="subcellular location">
    <subcellularLocation>
        <location evidence="2">Cytoplasm</location>
        <location evidence="2">Cytosol</location>
    </subcellularLocation>
    <subcellularLocation>
        <location evidence="1">Membrane</location>
        <topology evidence="1">Peripheral membrane protein</topology>
    </subcellularLocation>
</comment>
<dbReference type="GeneTree" id="ENSGT01030000234606"/>
<dbReference type="GO" id="GO:0005829">
    <property type="term" value="C:cytosol"/>
    <property type="evidence" value="ECO:0007669"/>
    <property type="project" value="UniProtKB-SubCell"/>
</dbReference>
<dbReference type="GO" id="GO:0005509">
    <property type="term" value="F:calcium ion binding"/>
    <property type="evidence" value="ECO:0007669"/>
    <property type="project" value="InterPro"/>
</dbReference>
<evidence type="ECO:0000256" key="5">
    <source>
        <dbReference type="ARBA" id="ARBA00022723"/>
    </source>
</evidence>
<dbReference type="GO" id="GO:0046475">
    <property type="term" value="P:glycerophospholipid catabolic process"/>
    <property type="evidence" value="ECO:0007669"/>
    <property type="project" value="TreeGrafter"/>
</dbReference>
<evidence type="ECO:0000256" key="4">
    <source>
        <dbReference type="ARBA" id="ARBA00022490"/>
    </source>
</evidence>
<dbReference type="Gene3D" id="2.60.40.150">
    <property type="entry name" value="C2 domain"/>
    <property type="match status" value="1"/>
</dbReference>
<dbReference type="Proteomes" id="UP000594220">
    <property type="component" value="Unplaced"/>
</dbReference>
<dbReference type="GO" id="GO:0016020">
    <property type="term" value="C:membrane"/>
    <property type="evidence" value="ECO:0007669"/>
    <property type="project" value="UniProtKB-SubCell"/>
</dbReference>
<organism evidence="15 16">
    <name type="scientific">Crocodylus porosus</name>
    <name type="common">Saltwater crocodile</name>
    <name type="synonym">Estuarine crocodile</name>
    <dbReference type="NCBI Taxonomy" id="8502"/>
    <lineage>
        <taxon>Eukaryota</taxon>
        <taxon>Metazoa</taxon>
        <taxon>Chordata</taxon>
        <taxon>Craniata</taxon>
        <taxon>Vertebrata</taxon>
        <taxon>Euteleostomi</taxon>
        <taxon>Archelosauria</taxon>
        <taxon>Archosauria</taxon>
        <taxon>Crocodylia</taxon>
        <taxon>Longirostres</taxon>
        <taxon>Crocodylidae</taxon>
        <taxon>Crocodylus</taxon>
    </lineage>
</organism>
<dbReference type="SUPFAM" id="SSF52151">
    <property type="entry name" value="FabD/lysophospholipase-like"/>
    <property type="match status" value="1"/>
</dbReference>
<dbReference type="PANTHER" id="PTHR10728">
    <property type="entry name" value="CYTOSOLIC PHOSPHOLIPASE A2"/>
    <property type="match status" value="1"/>
</dbReference>
<keyword evidence="16" id="KW-1185">Reference proteome</keyword>
<sequence>NFFSIGLQQEGTPLCLLTVKVIRMRNLRKADCLSQTDCYVCLWLPTASVQEARTRTIFNCKNPIWNETFYFIVQRQVKNILELKICDEDKVTPDDHLYTVHFDIANIQLGGKVCLNFELNPKVRLDGMGIVNIPCMLCFFFLERDFTFTVEGSYEGTKKVSLDSRGPPLLDAAMFHYVKHSQSKLDITLPKNRFSCGVDLDVRLGFDLCAEEQDFICKRKKVVAAALKKVLQLEEDLQDDEVPVVAIMTTAGGVRSMTAMFGSLLALQKLDILDCISYIAGLSGTTWTMTRLYEDAFWSQKDLEGPINDARKHVMQSKLGCFSLDRLKYYEKELCQRQKEGHKTTFTDLWGLLIESMFRSEENPHKLSDQRQAINQGQNPLPVYVALNVKDNFSTLDFKGNSPFRVILEFIKLEELLKRLSQCYRLFVCMWSNIFSQSVLDALYFSGCSEDFWHRWTRNKMHVIEEWPVLPTRPGDKTCLFFPRSCLSEALRDIITHRPVLPHYHNFLKGLQMHDRYLEKDRFCMWKDTVLDSSPNELNERADYLELTDTAFFINTSCPPLLRPERTVDVILHLNYSGGLQTLPLDQAAKYYAEQGIPYPQTVLSEEDRKHLKECYLFEDTESSRAPILLYFPLVCDTFQKYKAPGVERSPTEMKQGQLNVSSTAFTPYATGMLTYTEENYNKLLNLTSYNILNNKHLILQALRTAVERRKNLKKHSSS</sequence>
<dbReference type="OMA" id="CSEDFWH"/>
<evidence type="ECO:0000256" key="2">
    <source>
        <dbReference type="ARBA" id="ARBA00004514"/>
    </source>
</evidence>
<evidence type="ECO:0000256" key="8">
    <source>
        <dbReference type="ARBA" id="ARBA00022963"/>
    </source>
</evidence>
<dbReference type="GO" id="GO:0047498">
    <property type="term" value="F:calcium-dependent phospholipase A2 activity"/>
    <property type="evidence" value="ECO:0007669"/>
    <property type="project" value="TreeGrafter"/>
</dbReference>
<dbReference type="AlphaFoldDB" id="A0A7M4FLV3"/>
<comment type="domain">
    <text evidence="12">The N-terminal C2 domain associates with lipid membranes upon calcium binding.</text>
</comment>
<dbReference type="GO" id="GO:0005544">
    <property type="term" value="F:calcium-dependent phospholipid binding"/>
    <property type="evidence" value="ECO:0007669"/>
    <property type="project" value="TreeGrafter"/>
</dbReference>
<keyword evidence="9 11" id="KW-0443">Lipid metabolism</keyword>
<evidence type="ECO:0000313" key="16">
    <source>
        <dbReference type="Proteomes" id="UP000594220"/>
    </source>
</evidence>
<evidence type="ECO:0000256" key="12">
    <source>
        <dbReference type="RuleBase" id="RU362102"/>
    </source>
</evidence>
<dbReference type="InterPro" id="IPR000008">
    <property type="entry name" value="C2_dom"/>
</dbReference>
<dbReference type="InterPro" id="IPR041847">
    <property type="entry name" value="C2_cPLA2"/>
</dbReference>
<dbReference type="SMART" id="SM00022">
    <property type="entry name" value="PLAc"/>
    <property type="match status" value="1"/>
</dbReference>
<keyword evidence="7 12" id="KW-0106">Calcium</keyword>
<proteinExistence type="predicted"/>
<keyword evidence="4 12" id="KW-0963">Cytoplasm</keyword>
<keyword evidence="8 11" id="KW-0442">Lipid degradation</keyword>
<dbReference type="InterPro" id="IPR002642">
    <property type="entry name" value="LysoPLipase_cat_dom"/>
</dbReference>
<evidence type="ECO:0000313" key="15">
    <source>
        <dbReference type="Ensembl" id="ENSCPRP00005026579.1"/>
    </source>
</evidence>
<dbReference type="FunFam" id="2.60.40.150:FF:000030">
    <property type="entry name" value="Phospholipase A2"/>
    <property type="match status" value="1"/>
</dbReference>
<dbReference type="Ensembl" id="ENSCPRT00005031068.1">
    <property type="protein sequence ID" value="ENSCPRP00005026579.1"/>
    <property type="gene ID" value="ENSCPRG00005018448.1"/>
</dbReference>